<dbReference type="KEGG" id="pect:BN1012_Phect1589"/>
<evidence type="ECO:0008006" key="4">
    <source>
        <dbReference type="Google" id="ProtNLM"/>
    </source>
</evidence>
<sequence>MTDDQDEHVFFDAVLHPHRSLPPKGFLAVMIAIGVISFVAGGAFLLMGAWPVFGFFGLDVALIYFAFRMNYRAGRVVEHVRLTDKTLTIERVHPSGKVQHWQMEPTWAQARMTVTARGRTLRLKSRDTWVEIGKFMPEEERESFADAFTAAQARRRDNIGLLGAENAQLT</sequence>
<keyword evidence="1" id="KW-0472">Membrane</keyword>
<organism evidence="2 3">
    <name type="scientific">Candidatus Phaeomarinibacter ectocarpi</name>
    <dbReference type="NCBI Taxonomy" id="1458461"/>
    <lineage>
        <taxon>Bacteria</taxon>
        <taxon>Pseudomonadati</taxon>
        <taxon>Pseudomonadota</taxon>
        <taxon>Alphaproteobacteria</taxon>
        <taxon>Hyphomicrobiales</taxon>
        <taxon>Parvibaculaceae</taxon>
        <taxon>Candidatus Phaeomarinibacter</taxon>
    </lineage>
</organism>
<proteinExistence type="predicted"/>
<accession>X5M8V2</accession>
<name>X5M8V2_9HYPH</name>
<evidence type="ECO:0000313" key="3">
    <source>
        <dbReference type="Proteomes" id="UP000032160"/>
    </source>
</evidence>
<keyword evidence="1" id="KW-0812">Transmembrane</keyword>
<dbReference type="STRING" id="1458461.BN1012_Phect1589"/>
<dbReference type="HOGENOM" id="CLU_096000_1_0_5"/>
<dbReference type="AlphaFoldDB" id="X5M8V2"/>
<dbReference type="OrthoDB" id="9808190at2"/>
<gene>
    <name evidence="2" type="ORF">BN1012_Phect1589</name>
</gene>
<feature type="transmembrane region" description="Helical" evidence="1">
    <location>
        <begin position="50"/>
        <end position="67"/>
    </location>
</feature>
<evidence type="ECO:0000256" key="1">
    <source>
        <dbReference type="SAM" id="Phobius"/>
    </source>
</evidence>
<dbReference type="RefSeq" id="WP_043950348.1">
    <property type="nucleotide sequence ID" value="NZ_HG966617.1"/>
</dbReference>
<dbReference type="Pfam" id="PF10003">
    <property type="entry name" value="DUF2244"/>
    <property type="match status" value="1"/>
</dbReference>
<evidence type="ECO:0000313" key="2">
    <source>
        <dbReference type="EMBL" id="CDO59803.1"/>
    </source>
</evidence>
<protein>
    <recommendedName>
        <fullName evidence="4">DUF2244 domain-containing protein</fullName>
    </recommendedName>
</protein>
<dbReference type="PIRSF" id="PIRSF032162">
    <property type="entry name" value="UCP032162_imp"/>
    <property type="match status" value="1"/>
</dbReference>
<dbReference type="PATRIC" id="fig|1458461.3.peg.1588"/>
<dbReference type="InterPro" id="IPR016990">
    <property type="entry name" value="UCP032162_TM"/>
</dbReference>
<dbReference type="EMBL" id="HG966617">
    <property type="protein sequence ID" value="CDO59803.1"/>
    <property type="molecule type" value="Genomic_DNA"/>
</dbReference>
<keyword evidence="3" id="KW-1185">Reference proteome</keyword>
<dbReference type="Proteomes" id="UP000032160">
    <property type="component" value="Chromosome I"/>
</dbReference>
<keyword evidence="1" id="KW-1133">Transmembrane helix</keyword>
<dbReference type="InterPro" id="IPR019253">
    <property type="entry name" value="DUF2244_TM"/>
</dbReference>
<feature type="transmembrane region" description="Helical" evidence="1">
    <location>
        <begin position="25"/>
        <end position="44"/>
    </location>
</feature>
<reference evidence="2 3" key="1">
    <citation type="journal article" date="2014" name="Front. Genet.">
        <title>Genome and metabolic network of "Candidatus Phaeomarinobacter ectocarpi" Ec32, a new candidate genus of Alphaproteobacteria frequently associated with brown algae.</title>
        <authorList>
            <person name="Dittami S.M."/>
            <person name="Barbeyron T."/>
            <person name="Boyen C."/>
            <person name="Cambefort J."/>
            <person name="Collet G."/>
            <person name="Delage L."/>
            <person name="Gobet A."/>
            <person name="Groisillier A."/>
            <person name="Leblanc C."/>
            <person name="Michel G."/>
            <person name="Scornet D."/>
            <person name="Siegel A."/>
            <person name="Tapia J.E."/>
            <person name="Tonon T."/>
        </authorList>
    </citation>
    <scope>NUCLEOTIDE SEQUENCE [LARGE SCALE GENOMIC DNA]</scope>
    <source>
        <strain evidence="2 3">Ec32</strain>
    </source>
</reference>